<feature type="transmembrane region" description="Helical" evidence="6">
    <location>
        <begin position="147"/>
        <end position="176"/>
    </location>
</feature>
<evidence type="ECO:0000259" key="7">
    <source>
        <dbReference type="Pfam" id="PF09335"/>
    </source>
</evidence>
<organism evidence="8 9">
    <name type="scientific">Oribacterium parvum</name>
    <dbReference type="NCBI Taxonomy" id="1501329"/>
    <lineage>
        <taxon>Bacteria</taxon>
        <taxon>Bacillati</taxon>
        <taxon>Bacillota</taxon>
        <taxon>Clostridia</taxon>
        <taxon>Lachnospirales</taxon>
        <taxon>Lachnospiraceae</taxon>
        <taxon>Oribacterium</taxon>
    </lineage>
</organism>
<keyword evidence="5 6" id="KW-0472">Membrane</keyword>
<evidence type="ECO:0000256" key="2">
    <source>
        <dbReference type="ARBA" id="ARBA00022475"/>
    </source>
</evidence>
<dbReference type="EMBL" id="JABZRD010000040">
    <property type="protein sequence ID" value="MBF1283125.1"/>
    <property type="molecule type" value="Genomic_DNA"/>
</dbReference>
<dbReference type="PANTHER" id="PTHR12677:SF59">
    <property type="entry name" value="GOLGI APPARATUS MEMBRANE PROTEIN TVP38-RELATED"/>
    <property type="match status" value="1"/>
</dbReference>
<dbReference type="InterPro" id="IPR015414">
    <property type="entry name" value="TMEM64"/>
</dbReference>
<keyword evidence="3 6" id="KW-0812">Transmembrane</keyword>
<proteinExistence type="inferred from homology"/>
<keyword evidence="2 6" id="KW-1003">Cell membrane</keyword>
<evidence type="ECO:0000256" key="3">
    <source>
        <dbReference type="ARBA" id="ARBA00022692"/>
    </source>
</evidence>
<feature type="transmembrane region" description="Helical" evidence="6">
    <location>
        <begin position="188"/>
        <end position="219"/>
    </location>
</feature>
<gene>
    <name evidence="8" type="ORF">HXM93_01125</name>
</gene>
<evidence type="ECO:0000256" key="6">
    <source>
        <dbReference type="RuleBase" id="RU366058"/>
    </source>
</evidence>
<protein>
    <recommendedName>
        <fullName evidence="6">TVP38/TMEM64 family membrane protein</fullName>
    </recommendedName>
</protein>
<feature type="transmembrane region" description="Helical" evidence="6">
    <location>
        <begin position="12"/>
        <end position="33"/>
    </location>
</feature>
<evidence type="ECO:0000256" key="4">
    <source>
        <dbReference type="ARBA" id="ARBA00022989"/>
    </source>
</evidence>
<dbReference type="PANTHER" id="PTHR12677">
    <property type="entry name" value="GOLGI APPARATUS MEMBRANE PROTEIN TVP38-RELATED"/>
    <property type="match status" value="1"/>
</dbReference>
<comment type="caution">
    <text evidence="8">The sequence shown here is derived from an EMBL/GenBank/DDBJ whole genome shotgun (WGS) entry which is preliminary data.</text>
</comment>
<evidence type="ECO:0000313" key="8">
    <source>
        <dbReference type="EMBL" id="MBF1283125.1"/>
    </source>
</evidence>
<reference evidence="8" key="1">
    <citation type="submission" date="2020-04" db="EMBL/GenBank/DDBJ databases">
        <title>Deep metagenomics examines the oral microbiome during advanced dental caries in children, revealing novel taxa and co-occurrences with host molecules.</title>
        <authorList>
            <person name="Baker J.L."/>
            <person name="Morton J.T."/>
            <person name="Dinis M."/>
            <person name="Alvarez R."/>
            <person name="Tran N.C."/>
            <person name="Knight R."/>
            <person name="Edlund A."/>
        </authorList>
    </citation>
    <scope>NUCLEOTIDE SEQUENCE</scope>
    <source>
        <strain evidence="8">JCVI_24_bin.2</strain>
    </source>
</reference>
<feature type="transmembrane region" description="Helical" evidence="6">
    <location>
        <begin position="99"/>
        <end position="118"/>
    </location>
</feature>
<dbReference type="InterPro" id="IPR032816">
    <property type="entry name" value="VTT_dom"/>
</dbReference>
<dbReference type="AlphaFoldDB" id="A0A930GX73"/>
<feature type="domain" description="VTT" evidence="7">
    <location>
        <begin position="78"/>
        <end position="193"/>
    </location>
</feature>
<comment type="caution">
    <text evidence="6">Lacks conserved residue(s) required for the propagation of feature annotation.</text>
</comment>
<comment type="subcellular location">
    <subcellularLocation>
        <location evidence="1 6">Cell membrane</location>
        <topology evidence="1 6">Multi-pass membrane protein</topology>
    </subcellularLocation>
</comment>
<evidence type="ECO:0000256" key="5">
    <source>
        <dbReference type="ARBA" id="ARBA00023136"/>
    </source>
</evidence>
<evidence type="ECO:0000313" key="9">
    <source>
        <dbReference type="Proteomes" id="UP000709351"/>
    </source>
</evidence>
<name>A0A930GX73_9FIRM</name>
<sequence length="239" mass="26130">MSKKSFLRDRILLFLGVIAVVALYFLYAPFRAFLKEVFRVFATGDFQKLKDFVASYGPYAAAISFLLMVLQSVVAPLPAFLITFANAALFGFWKGALLSWSSAMVGAALCFFIARSLGREAVEKLTSKGALKNIDDFFKRHGKQSILIARLLPFISFDIVSYAAGLSSVSFLGFWVATGLGQLPATLVYSYVGGFLTGGAKLLVTGLLILFALAFLIGLGKQVYTERQKSKEKQNQNIG</sequence>
<accession>A0A930GX73</accession>
<dbReference type="Proteomes" id="UP000709351">
    <property type="component" value="Unassembled WGS sequence"/>
</dbReference>
<dbReference type="Pfam" id="PF09335">
    <property type="entry name" value="VTT_dom"/>
    <property type="match status" value="1"/>
</dbReference>
<comment type="similarity">
    <text evidence="6">Belongs to the TVP38/TMEM64 family.</text>
</comment>
<dbReference type="GO" id="GO:0005886">
    <property type="term" value="C:plasma membrane"/>
    <property type="evidence" value="ECO:0007669"/>
    <property type="project" value="UniProtKB-SubCell"/>
</dbReference>
<keyword evidence="4 6" id="KW-1133">Transmembrane helix</keyword>
<evidence type="ECO:0000256" key="1">
    <source>
        <dbReference type="ARBA" id="ARBA00004651"/>
    </source>
</evidence>